<protein>
    <recommendedName>
        <fullName evidence="9">Beta sliding clamp</fullName>
    </recommendedName>
</protein>
<comment type="subcellular location">
    <subcellularLocation>
        <location evidence="1 9">Cytoplasm</location>
    </subcellularLocation>
</comment>
<dbReference type="Pfam" id="PF02767">
    <property type="entry name" value="DNA_pol3_beta_2"/>
    <property type="match status" value="1"/>
</dbReference>
<dbReference type="SMART" id="SM00480">
    <property type="entry name" value="POL3Bc"/>
    <property type="match status" value="1"/>
</dbReference>
<dbReference type="SUPFAM" id="SSF55979">
    <property type="entry name" value="DNA clamp"/>
    <property type="match status" value="3"/>
</dbReference>
<dbReference type="InterPro" id="IPR022635">
    <property type="entry name" value="DNA_polIII_beta_C"/>
</dbReference>
<evidence type="ECO:0000313" key="13">
    <source>
        <dbReference type="EMBL" id="OGY99795.1"/>
    </source>
</evidence>
<dbReference type="PANTHER" id="PTHR30478">
    <property type="entry name" value="DNA POLYMERASE III SUBUNIT BETA"/>
    <property type="match status" value="1"/>
</dbReference>
<dbReference type="STRING" id="1798650.A2945_02250"/>
<evidence type="ECO:0000256" key="2">
    <source>
        <dbReference type="ARBA" id="ARBA00010752"/>
    </source>
</evidence>
<evidence type="ECO:0000256" key="8">
    <source>
        <dbReference type="ARBA" id="ARBA00023125"/>
    </source>
</evidence>
<accession>A0A1G2CEJ3</accession>
<reference evidence="13 14" key="1">
    <citation type="journal article" date="2016" name="Nat. Commun.">
        <title>Thousands of microbial genomes shed light on interconnected biogeochemical processes in an aquifer system.</title>
        <authorList>
            <person name="Anantharaman K."/>
            <person name="Brown C.T."/>
            <person name="Hug L.A."/>
            <person name="Sharon I."/>
            <person name="Castelle C.J."/>
            <person name="Probst A.J."/>
            <person name="Thomas B.C."/>
            <person name="Singh A."/>
            <person name="Wilkins M.J."/>
            <person name="Karaoz U."/>
            <person name="Brodie E.L."/>
            <person name="Williams K.H."/>
            <person name="Hubbard S.S."/>
            <person name="Banfield J.F."/>
        </authorList>
    </citation>
    <scope>NUCLEOTIDE SEQUENCE [LARGE SCALE GENOMIC DNA]</scope>
</reference>
<comment type="similarity">
    <text evidence="2 9">Belongs to the beta sliding clamp family.</text>
</comment>
<comment type="function">
    <text evidence="9">Confers DNA tethering and processivity to DNA polymerases and other proteins. Acts as a clamp, forming a ring around DNA (a reaction catalyzed by the clamp-loading complex) which diffuses in an ATP-independent manner freely and bidirectionally along dsDNA. Initially characterized for its ability to contact the catalytic subunit of DNA polymerase III (Pol III), a complex, multichain enzyme responsible for most of the replicative synthesis in bacteria; Pol III exhibits 3'-5' exonuclease proofreading activity. The beta chain is required for initiation of replication as well as for processivity of DNA replication.</text>
</comment>
<keyword evidence="6 9" id="KW-0235">DNA replication</keyword>
<gene>
    <name evidence="13" type="ORF">A2945_02250</name>
</gene>
<dbReference type="GO" id="GO:0006271">
    <property type="term" value="P:DNA strand elongation involved in DNA replication"/>
    <property type="evidence" value="ECO:0007669"/>
    <property type="project" value="TreeGrafter"/>
</dbReference>
<feature type="domain" description="DNA polymerase III beta sliding clamp C-terminal" evidence="12">
    <location>
        <begin position="249"/>
        <end position="366"/>
    </location>
</feature>
<evidence type="ECO:0000256" key="5">
    <source>
        <dbReference type="ARBA" id="ARBA00022695"/>
    </source>
</evidence>
<dbReference type="InterPro" id="IPR022637">
    <property type="entry name" value="DNA_polIII_beta_cen"/>
</dbReference>
<name>A0A1G2CEJ3_9BACT</name>
<dbReference type="GO" id="GO:0008408">
    <property type="term" value="F:3'-5' exonuclease activity"/>
    <property type="evidence" value="ECO:0007669"/>
    <property type="project" value="InterPro"/>
</dbReference>
<evidence type="ECO:0000256" key="6">
    <source>
        <dbReference type="ARBA" id="ARBA00022705"/>
    </source>
</evidence>
<dbReference type="GO" id="GO:0009360">
    <property type="term" value="C:DNA polymerase III complex"/>
    <property type="evidence" value="ECO:0007669"/>
    <property type="project" value="InterPro"/>
</dbReference>
<dbReference type="Proteomes" id="UP000178880">
    <property type="component" value="Unassembled WGS sequence"/>
</dbReference>
<feature type="domain" description="DNA polymerase III beta sliding clamp central" evidence="11">
    <location>
        <begin position="128"/>
        <end position="245"/>
    </location>
</feature>
<dbReference type="PIRSF" id="PIRSF000804">
    <property type="entry name" value="DNA_pol_III_b"/>
    <property type="match status" value="1"/>
</dbReference>
<organism evidence="13 14">
    <name type="scientific">Candidatus Liptonbacteria bacterium RIFCSPLOWO2_01_FULL_52_25</name>
    <dbReference type="NCBI Taxonomy" id="1798650"/>
    <lineage>
        <taxon>Bacteria</taxon>
        <taxon>Candidatus Liptoniibacteriota</taxon>
    </lineage>
</organism>
<keyword evidence="5 9" id="KW-0548">Nucleotidyltransferase</keyword>
<dbReference type="GO" id="GO:0003887">
    <property type="term" value="F:DNA-directed DNA polymerase activity"/>
    <property type="evidence" value="ECO:0007669"/>
    <property type="project" value="UniProtKB-UniRule"/>
</dbReference>
<dbReference type="GO" id="GO:0005737">
    <property type="term" value="C:cytoplasm"/>
    <property type="evidence" value="ECO:0007669"/>
    <property type="project" value="UniProtKB-SubCell"/>
</dbReference>
<feature type="domain" description="DNA polymerase III beta sliding clamp N-terminal" evidence="10">
    <location>
        <begin position="1"/>
        <end position="116"/>
    </location>
</feature>
<keyword evidence="7 9" id="KW-0239">DNA-directed DNA polymerase</keyword>
<proteinExistence type="inferred from homology"/>
<evidence type="ECO:0000259" key="11">
    <source>
        <dbReference type="Pfam" id="PF02767"/>
    </source>
</evidence>
<dbReference type="InterPro" id="IPR046938">
    <property type="entry name" value="DNA_clamp_sf"/>
</dbReference>
<dbReference type="CDD" id="cd00140">
    <property type="entry name" value="beta_clamp"/>
    <property type="match status" value="1"/>
</dbReference>
<dbReference type="NCBIfam" id="TIGR00663">
    <property type="entry name" value="dnan"/>
    <property type="match status" value="1"/>
</dbReference>
<evidence type="ECO:0000256" key="1">
    <source>
        <dbReference type="ARBA" id="ARBA00004496"/>
    </source>
</evidence>
<dbReference type="Gene3D" id="3.70.10.10">
    <property type="match status" value="1"/>
</dbReference>
<dbReference type="AlphaFoldDB" id="A0A1G2CEJ3"/>
<evidence type="ECO:0000259" key="12">
    <source>
        <dbReference type="Pfam" id="PF02768"/>
    </source>
</evidence>
<comment type="caution">
    <text evidence="13">The sequence shown here is derived from an EMBL/GenBank/DDBJ whole genome shotgun (WGS) entry which is preliminary data.</text>
</comment>
<dbReference type="PANTHER" id="PTHR30478:SF0">
    <property type="entry name" value="BETA SLIDING CLAMP"/>
    <property type="match status" value="1"/>
</dbReference>
<dbReference type="Pfam" id="PF00712">
    <property type="entry name" value="DNA_pol3_beta"/>
    <property type="match status" value="1"/>
</dbReference>
<evidence type="ECO:0000313" key="14">
    <source>
        <dbReference type="Proteomes" id="UP000178880"/>
    </source>
</evidence>
<evidence type="ECO:0000256" key="3">
    <source>
        <dbReference type="ARBA" id="ARBA00022490"/>
    </source>
</evidence>
<evidence type="ECO:0000256" key="4">
    <source>
        <dbReference type="ARBA" id="ARBA00022679"/>
    </source>
</evidence>
<dbReference type="Pfam" id="PF02768">
    <property type="entry name" value="DNA_pol3_beta_3"/>
    <property type="match status" value="1"/>
</dbReference>
<evidence type="ECO:0000259" key="10">
    <source>
        <dbReference type="Pfam" id="PF00712"/>
    </source>
</evidence>
<sequence>MKVIVIRSNLKEGITIAERAIGENLNLPILKNILFEAEGSKIKITATNLEIAITTVISGKVIETGKFTVPAGIFSNLINNIQSDRLNVEDKKGRMEIKTDNYEASVQGMTANDFPITPKIKETKEFIEIKSALLKEALNQILVAAQFSDVRQELNNIFFDFSTNAIKLVATDSFRLAEKTIASQEFSTNHTEKFSVLIPLKTAQELARILKENEIVKIYHDENQILFKTEQTELLSRLSEGSFPDYAAVIPKEFAAEIVFSREEFLSALRLAGIFGSRTSEVKLKPHESKKVVEVTSADQALGENNYMLPAKIQGKFGEIVFNWRYIADVLKTLKTEDVWFGVNSENEPAEIKSPGDASYLYILKPIAE</sequence>
<dbReference type="Gene3D" id="3.10.150.10">
    <property type="entry name" value="DNA Polymerase III, subunit A, domain 2"/>
    <property type="match status" value="1"/>
</dbReference>
<keyword evidence="3 9" id="KW-0963">Cytoplasm</keyword>
<dbReference type="InterPro" id="IPR022634">
    <property type="entry name" value="DNA_polIII_beta_N"/>
</dbReference>
<comment type="subunit">
    <text evidence="9">Forms a ring-shaped head-to-tail homodimer around DNA.</text>
</comment>
<keyword evidence="8" id="KW-0238">DNA-binding</keyword>
<evidence type="ECO:0000256" key="9">
    <source>
        <dbReference type="PIRNR" id="PIRNR000804"/>
    </source>
</evidence>
<dbReference type="GO" id="GO:0003677">
    <property type="term" value="F:DNA binding"/>
    <property type="evidence" value="ECO:0007669"/>
    <property type="project" value="UniProtKB-UniRule"/>
</dbReference>
<evidence type="ECO:0000256" key="7">
    <source>
        <dbReference type="ARBA" id="ARBA00022932"/>
    </source>
</evidence>
<dbReference type="EMBL" id="MHLA01000013">
    <property type="protein sequence ID" value="OGY99795.1"/>
    <property type="molecule type" value="Genomic_DNA"/>
</dbReference>
<keyword evidence="4 9" id="KW-0808">Transferase</keyword>
<dbReference type="InterPro" id="IPR001001">
    <property type="entry name" value="DNA_polIII_beta"/>
</dbReference>